<comment type="caution">
    <text evidence="2">The sequence shown here is derived from an EMBL/GenBank/DDBJ whole genome shotgun (WGS) entry which is preliminary data.</text>
</comment>
<dbReference type="Proteomes" id="UP000626109">
    <property type="component" value="Unassembled WGS sequence"/>
</dbReference>
<name>A0A813LTF5_POLGL</name>
<evidence type="ECO:0000313" key="2">
    <source>
        <dbReference type="EMBL" id="CAE8737260.1"/>
    </source>
</evidence>
<sequence>MANATRRAAAEFRKAQGLWEEKLQNLGQSDSEGLGGAGPDQVVEQVRAQLAQERAEVGRLQQKLVDAEHTIGLLVVQGMEEISLMVTAHVQQKGNGTL</sequence>
<accession>A0A813LTF5</accession>
<dbReference type="AlphaFoldDB" id="A0A813LTF5"/>
<keyword evidence="1" id="KW-0175">Coiled coil</keyword>
<reference evidence="2" key="1">
    <citation type="submission" date="2021-02" db="EMBL/GenBank/DDBJ databases">
        <authorList>
            <person name="Dougan E. K."/>
            <person name="Rhodes N."/>
            <person name="Thang M."/>
            <person name="Chan C."/>
        </authorList>
    </citation>
    <scope>NUCLEOTIDE SEQUENCE</scope>
</reference>
<evidence type="ECO:0000256" key="1">
    <source>
        <dbReference type="SAM" id="Coils"/>
    </source>
</evidence>
<evidence type="ECO:0000313" key="3">
    <source>
        <dbReference type="Proteomes" id="UP000626109"/>
    </source>
</evidence>
<protein>
    <submittedName>
        <fullName evidence="2">Uncharacterized protein</fullName>
    </submittedName>
</protein>
<organism evidence="2 3">
    <name type="scientific">Polarella glacialis</name>
    <name type="common">Dinoflagellate</name>
    <dbReference type="NCBI Taxonomy" id="89957"/>
    <lineage>
        <taxon>Eukaryota</taxon>
        <taxon>Sar</taxon>
        <taxon>Alveolata</taxon>
        <taxon>Dinophyceae</taxon>
        <taxon>Suessiales</taxon>
        <taxon>Suessiaceae</taxon>
        <taxon>Polarella</taxon>
    </lineage>
</organism>
<dbReference type="EMBL" id="CAJNNW010036748">
    <property type="protein sequence ID" value="CAE8737260.1"/>
    <property type="molecule type" value="Genomic_DNA"/>
</dbReference>
<gene>
    <name evidence="2" type="ORF">PGLA2088_LOCUS48682</name>
</gene>
<proteinExistence type="predicted"/>
<feature type="coiled-coil region" evidence="1">
    <location>
        <begin position="43"/>
        <end position="70"/>
    </location>
</feature>